<gene>
    <name evidence="2" type="ORF">GPM918_LOCUS34862</name>
    <name evidence="3" type="ORF">OVA965_LOCUS35681</name>
    <name evidence="5" type="ORF">SRO942_LOCUS35578</name>
    <name evidence="4" type="ORF">TMI583_LOCUS36654</name>
</gene>
<sequence>MALADGLRIIWLDTHIGVIGEYQALKNQFRAHLQPVAAMPPNSINELICCFEKNVAPIEFVATNEDALALIEYEKDKRIIFISSGILGKEIIPTIVSRFQRVDSFYIFCGYMKGLVEWALEHGYEHNMQMFDHEKDLLIRLVRDTSDAIIKLGQSYMDLQDGKSALKCFMAAEELEMQENTENIGHPPSLDRLKKLNELIQQAKDLKDHNS</sequence>
<evidence type="ECO:0000313" key="6">
    <source>
        <dbReference type="Proteomes" id="UP000663829"/>
    </source>
</evidence>
<dbReference type="EMBL" id="CAJOBA010053279">
    <property type="protein sequence ID" value="CAF4263438.1"/>
    <property type="molecule type" value="Genomic_DNA"/>
</dbReference>
<dbReference type="Proteomes" id="UP000681722">
    <property type="component" value="Unassembled WGS sequence"/>
</dbReference>
<dbReference type="EMBL" id="CAJNOK010031389">
    <property type="protein sequence ID" value="CAF1471736.1"/>
    <property type="molecule type" value="Genomic_DNA"/>
</dbReference>
<dbReference type="EMBL" id="CAJNOQ010019672">
    <property type="protein sequence ID" value="CAF1454794.1"/>
    <property type="molecule type" value="Genomic_DNA"/>
</dbReference>
<dbReference type="Proteomes" id="UP000682733">
    <property type="component" value="Unassembled WGS sequence"/>
</dbReference>
<dbReference type="Proteomes" id="UP000677228">
    <property type="component" value="Unassembled WGS sequence"/>
</dbReference>
<evidence type="ECO:0000313" key="4">
    <source>
        <dbReference type="EMBL" id="CAF4263438.1"/>
    </source>
</evidence>
<dbReference type="InterPro" id="IPR019734">
    <property type="entry name" value="TPR_rpt"/>
</dbReference>
<dbReference type="PROSITE" id="PS50005">
    <property type="entry name" value="TPR"/>
    <property type="match status" value="1"/>
</dbReference>
<organism evidence="2 6">
    <name type="scientific">Didymodactylos carnosus</name>
    <dbReference type="NCBI Taxonomy" id="1234261"/>
    <lineage>
        <taxon>Eukaryota</taxon>
        <taxon>Metazoa</taxon>
        <taxon>Spiralia</taxon>
        <taxon>Gnathifera</taxon>
        <taxon>Rotifera</taxon>
        <taxon>Eurotatoria</taxon>
        <taxon>Bdelloidea</taxon>
        <taxon>Philodinida</taxon>
        <taxon>Philodinidae</taxon>
        <taxon>Didymodactylos</taxon>
    </lineage>
</organism>
<dbReference type="EMBL" id="CAJOBC010085127">
    <property type="protein sequence ID" value="CAF4327062.1"/>
    <property type="molecule type" value="Genomic_DNA"/>
</dbReference>
<evidence type="ECO:0000256" key="1">
    <source>
        <dbReference type="PROSITE-ProRule" id="PRU00339"/>
    </source>
</evidence>
<keyword evidence="6" id="KW-1185">Reference proteome</keyword>
<feature type="repeat" description="TPR" evidence="1">
    <location>
        <begin position="146"/>
        <end position="179"/>
    </location>
</feature>
<reference evidence="2" key="1">
    <citation type="submission" date="2021-02" db="EMBL/GenBank/DDBJ databases">
        <authorList>
            <person name="Nowell W R."/>
        </authorList>
    </citation>
    <scope>NUCLEOTIDE SEQUENCE</scope>
</reference>
<evidence type="ECO:0000313" key="5">
    <source>
        <dbReference type="EMBL" id="CAF4327062.1"/>
    </source>
</evidence>
<comment type="caution">
    <text evidence="2">The sequence shown here is derived from an EMBL/GenBank/DDBJ whole genome shotgun (WGS) entry which is preliminary data.</text>
</comment>
<dbReference type="AlphaFoldDB" id="A0A815PUS3"/>
<dbReference type="Proteomes" id="UP000663829">
    <property type="component" value="Unassembled WGS sequence"/>
</dbReference>
<proteinExistence type="predicted"/>
<name>A0A815PUS3_9BILA</name>
<keyword evidence="1" id="KW-0802">TPR repeat</keyword>
<protein>
    <submittedName>
        <fullName evidence="2">Uncharacterized protein</fullName>
    </submittedName>
</protein>
<evidence type="ECO:0000313" key="3">
    <source>
        <dbReference type="EMBL" id="CAF1471736.1"/>
    </source>
</evidence>
<accession>A0A815PUS3</accession>
<evidence type="ECO:0000313" key="2">
    <source>
        <dbReference type="EMBL" id="CAF1454794.1"/>
    </source>
</evidence>
<dbReference type="OrthoDB" id="9990960at2759"/>